<dbReference type="OrthoDB" id="5810123at2759"/>
<proteinExistence type="predicted"/>
<dbReference type="InterPro" id="IPR009263">
    <property type="entry name" value="SERTA_dom"/>
</dbReference>
<evidence type="ECO:0000313" key="2">
    <source>
        <dbReference type="EMBL" id="OZC07947.1"/>
    </source>
</evidence>
<name>A0A238BRF6_9BILA</name>
<protein>
    <recommendedName>
        <fullName evidence="1">SERTA domain-containing protein</fullName>
    </recommendedName>
</protein>
<evidence type="ECO:0000259" key="1">
    <source>
        <dbReference type="PROSITE" id="PS51053"/>
    </source>
</evidence>
<feature type="domain" description="SERTA" evidence="1">
    <location>
        <begin position="112"/>
        <end position="160"/>
    </location>
</feature>
<evidence type="ECO:0000313" key="3">
    <source>
        <dbReference type="Proteomes" id="UP000242913"/>
    </source>
</evidence>
<gene>
    <name evidence="2" type="ORF">X798_05054</name>
</gene>
<keyword evidence="3" id="KW-1185">Reference proteome</keyword>
<accession>A0A238BRF6</accession>
<reference evidence="2 3" key="1">
    <citation type="submission" date="2015-12" db="EMBL/GenBank/DDBJ databases">
        <title>Draft genome of the nematode, Onchocerca flexuosa.</title>
        <authorList>
            <person name="Mitreva M."/>
        </authorList>
    </citation>
    <scope>NUCLEOTIDE SEQUENCE [LARGE SCALE GENOMIC DNA]</scope>
    <source>
        <strain evidence="2">Red Deer</strain>
    </source>
</reference>
<organism evidence="2 3">
    <name type="scientific">Onchocerca flexuosa</name>
    <dbReference type="NCBI Taxonomy" id="387005"/>
    <lineage>
        <taxon>Eukaryota</taxon>
        <taxon>Metazoa</taxon>
        <taxon>Ecdysozoa</taxon>
        <taxon>Nematoda</taxon>
        <taxon>Chromadorea</taxon>
        <taxon>Rhabditida</taxon>
        <taxon>Spirurina</taxon>
        <taxon>Spiruromorpha</taxon>
        <taxon>Filarioidea</taxon>
        <taxon>Onchocercidae</taxon>
        <taxon>Onchocerca</taxon>
    </lineage>
</organism>
<dbReference type="EMBL" id="KZ270018">
    <property type="protein sequence ID" value="OZC07947.1"/>
    <property type="molecule type" value="Genomic_DNA"/>
</dbReference>
<dbReference type="PROSITE" id="PS51053">
    <property type="entry name" value="SERTA"/>
    <property type="match status" value="1"/>
</dbReference>
<dbReference type="Proteomes" id="UP000242913">
    <property type="component" value="Unassembled WGS sequence"/>
</dbReference>
<sequence length="344" mass="38611">MLLLALSQSSYSSSSDRRKLDDRACNLVDDVSSTSVSLLNSDTFVGSILSPDNNASSTNYRQPSIKLEQSCINEPVLEMDLEKNGNLDNSSIHFDESSSFDTSSVMNESANLNEHRRTILDLSISKIQAMNASNVAVSLRKSLLIYNTMKALQRDLDTCGVLVCSSVTERRNEIDNDVEMLETNEFKEGDWKHPVSDFSCNIGRDNSSCNQHLSYDWPWGTLINTSQDAMQVVYVVHVVESFCNAQGDLLHLLKTDEFQDSEKYESDNVFTLTSNTDLFNTGNIWSNSDSADSSAFVDDYLGMLCAWEDENYNPLTNCNLTRAEIMNMFHLPSYHLNNQLISQA</sequence>
<dbReference type="AlphaFoldDB" id="A0A238BRF6"/>